<evidence type="ECO:0000313" key="3">
    <source>
        <dbReference type="EMBL" id="QNN59842.1"/>
    </source>
</evidence>
<dbReference type="Pfam" id="PF07242">
    <property type="entry name" value="DUF1430"/>
    <property type="match status" value="1"/>
</dbReference>
<reference evidence="3 4" key="1">
    <citation type="submission" date="2020-08" db="EMBL/GenBank/DDBJ databases">
        <title>Genome sequence of Erysipelothrix inopinata DSM 15511T.</title>
        <authorList>
            <person name="Hyun D.-W."/>
            <person name="Bae J.-W."/>
        </authorList>
    </citation>
    <scope>NUCLEOTIDE SEQUENCE [LARGE SCALE GENOMIC DNA]</scope>
    <source>
        <strain evidence="3 4">DSM 15511</strain>
    </source>
</reference>
<feature type="chain" id="PRO_5038774472" evidence="2">
    <location>
        <begin position="20"/>
        <end position="727"/>
    </location>
</feature>
<evidence type="ECO:0000313" key="4">
    <source>
        <dbReference type="Proteomes" id="UP000515928"/>
    </source>
</evidence>
<proteinExistence type="predicted"/>
<keyword evidence="1" id="KW-0472">Membrane</keyword>
<feature type="transmembrane region" description="Helical" evidence="1">
    <location>
        <begin position="338"/>
        <end position="363"/>
    </location>
</feature>
<sequence length="727" mass="83355">MKKVNKVLNILLATLFCFLAIQKLDGANDFLGSYPFYYEDINEENEILQLSLNTNIDQLKTNSLKDVILKMFETYPYDGYVQSMSSTTRKSKDEMAYSIYVYPSKTIQPNGSIYSHLTFDTVNPIQYHSLESSGYLTNDLNDLNAYARVKQPTKINKEVKDFFGNQSYQIYPWTKFEEVDISEVSSYTIRFYVPISEIEAFKKEVYEDFSQEFGCTTDMSNEIINVCGPGVLGVDSGFTYVSETLDFINISNLLSFPTSLVFITFAATIVVLFYQSLVQRRELTVRIINGNTPIKIYKEVFFPVVVSPFLYFAVTSGIISFLFVNFDVGLSSVHLKKVLTVIACYFLISLLLSIIFFLVFYITQGSIVLKKDSNARISLWMSYLLKIGIIVALLVPLSKDLEALNNSKQYLKHFDSSMLYRTGKIVSIYENSTLNTEDSEKESRYIFELMTRHGLDYLNFDFFGHVASEKNTSFIAVNKNFLSKFQIMKSDGTRLNTDELNHDVLIGTQNNLDLFHNPSIQSIDKIAVDYTLDALFIVSGFYAQNPVVYVLTSYENPVLSLGNYSIVTDQNDIQEFITEVNEVASVSEIIKIEDMREYMSDKYKSDQIKVYLELFSFLIMLIIFSTLAITAFFEINRKKLAVEYLHGIGRIQRYRELIVFEGVSLILSFVILFMINQHQSTEIVNYVDTQIITSLCVLIVVIDFAICSIYIRKFEKEQTSMILKGSI</sequence>
<feature type="transmembrane region" description="Helical" evidence="1">
    <location>
        <begin position="300"/>
        <end position="326"/>
    </location>
</feature>
<keyword evidence="4" id="KW-1185">Reference proteome</keyword>
<dbReference type="EMBL" id="CP060715">
    <property type="protein sequence ID" value="QNN59842.1"/>
    <property type="molecule type" value="Genomic_DNA"/>
</dbReference>
<name>A0A7G9RW67_9FIRM</name>
<dbReference type="AlphaFoldDB" id="A0A7G9RW67"/>
<accession>A0A7G9RW67</accession>
<keyword evidence="2" id="KW-0732">Signal</keyword>
<dbReference type="InterPro" id="IPR006541">
    <property type="entry name" value="Bacteriocin_ass"/>
</dbReference>
<evidence type="ECO:0000256" key="2">
    <source>
        <dbReference type="SAM" id="SignalP"/>
    </source>
</evidence>
<keyword evidence="1" id="KW-0812">Transmembrane</keyword>
<feature type="transmembrane region" description="Helical" evidence="1">
    <location>
        <begin position="691"/>
        <end position="711"/>
    </location>
</feature>
<dbReference type="RefSeq" id="WP_187532976.1">
    <property type="nucleotide sequence ID" value="NZ_CBCSHU010000002.1"/>
</dbReference>
<feature type="transmembrane region" description="Helical" evidence="1">
    <location>
        <begin position="614"/>
        <end position="636"/>
    </location>
</feature>
<gene>
    <name evidence="3" type="ORF">H9L01_05470</name>
</gene>
<organism evidence="3 4">
    <name type="scientific">Erysipelothrix inopinata</name>
    <dbReference type="NCBI Taxonomy" id="225084"/>
    <lineage>
        <taxon>Bacteria</taxon>
        <taxon>Bacillati</taxon>
        <taxon>Bacillota</taxon>
        <taxon>Erysipelotrichia</taxon>
        <taxon>Erysipelotrichales</taxon>
        <taxon>Erysipelotrichaceae</taxon>
        <taxon>Erysipelothrix</taxon>
    </lineage>
</organism>
<protein>
    <submittedName>
        <fullName evidence="3">DUF1430 domain-containing protein</fullName>
    </submittedName>
</protein>
<feature type="transmembrane region" description="Helical" evidence="1">
    <location>
        <begin position="375"/>
        <end position="397"/>
    </location>
</feature>
<dbReference type="KEGG" id="eio:H9L01_05470"/>
<dbReference type="Proteomes" id="UP000515928">
    <property type="component" value="Chromosome"/>
</dbReference>
<feature type="transmembrane region" description="Helical" evidence="1">
    <location>
        <begin position="253"/>
        <end position="274"/>
    </location>
</feature>
<feature type="transmembrane region" description="Helical" evidence="1">
    <location>
        <begin position="657"/>
        <end position="675"/>
    </location>
</feature>
<evidence type="ECO:0000256" key="1">
    <source>
        <dbReference type="SAM" id="Phobius"/>
    </source>
</evidence>
<feature type="signal peptide" evidence="2">
    <location>
        <begin position="1"/>
        <end position="19"/>
    </location>
</feature>
<keyword evidence="1" id="KW-1133">Transmembrane helix</keyword>